<keyword evidence="1" id="KW-1133">Transmembrane helix</keyword>
<proteinExistence type="predicted"/>
<reference evidence="2 3" key="1">
    <citation type="submission" date="2018-10" db="EMBL/GenBank/DDBJ databases">
        <title>Xanthobacter tagetidis genome sequencing and assembly.</title>
        <authorList>
            <person name="Maclea K.S."/>
            <person name="Goen A.E."/>
            <person name="Fatima S.A."/>
        </authorList>
    </citation>
    <scope>NUCLEOTIDE SEQUENCE [LARGE SCALE GENOMIC DNA]</scope>
    <source>
        <strain evidence="2 3">ATCC 700314</strain>
    </source>
</reference>
<dbReference type="PANTHER" id="PTHR30441:SF4">
    <property type="entry name" value="PROTEIN ASMA"/>
    <property type="match status" value="1"/>
</dbReference>
<accession>A0A3L7ABC9</accession>
<dbReference type="EMBL" id="RCTF01000011">
    <property type="protein sequence ID" value="RLP77130.1"/>
    <property type="molecule type" value="Genomic_DNA"/>
</dbReference>
<comment type="caution">
    <text evidence="2">The sequence shown here is derived from an EMBL/GenBank/DDBJ whole genome shotgun (WGS) entry which is preliminary data.</text>
</comment>
<dbReference type="GO" id="GO:0090313">
    <property type="term" value="P:regulation of protein targeting to membrane"/>
    <property type="evidence" value="ECO:0007669"/>
    <property type="project" value="TreeGrafter"/>
</dbReference>
<dbReference type="Proteomes" id="UP000269692">
    <property type="component" value="Unassembled WGS sequence"/>
</dbReference>
<dbReference type="GO" id="GO:0005886">
    <property type="term" value="C:plasma membrane"/>
    <property type="evidence" value="ECO:0007669"/>
    <property type="project" value="TreeGrafter"/>
</dbReference>
<keyword evidence="1" id="KW-0472">Membrane</keyword>
<keyword evidence="1" id="KW-0812">Transmembrane</keyword>
<organism evidence="2 3">
    <name type="scientific">Xanthobacter tagetidis</name>
    <dbReference type="NCBI Taxonomy" id="60216"/>
    <lineage>
        <taxon>Bacteria</taxon>
        <taxon>Pseudomonadati</taxon>
        <taxon>Pseudomonadota</taxon>
        <taxon>Alphaproteobacteria</taxon>
        <taxon>Hyphomicrobiales</taxon>
        <taxon>Xanthobacteraceae</taxon>
        <taxon>Xanthobacter</taxon>
    </lineage>
</organism>
<dbReference type="AlphaFoldDB" id="A0A3L7ABC9"/>
<name>A0A3L7ABC9_9HYPH</name>
<sequence>MGTRPTAEDGMRRFALRVLATAVALVVSVFLAIILLAYLPQADELRRSAAEQALSQLWGEPVSIRGAVTAELWPRAKINVAGVAAEGAHGARAQVDQLAFSVSSYDRLIQGTLRYGLDVAGAQFDVPIAGTADARPGSLLASPIYILSLLPHLTVRDTEIRLGDAETGWIFALKMADLKNAVEDGRNVLAAEAVLNNQPLTLGFAFDLSVEKGEGNLPYGAQISLASSGTSGGFTGRLDIRAPTVRFDHGLVVDVSAEASSIAQALRLAAIAPSIDGTGTLRAHLAAARGRVAMSGLDLKLALASGEHVAVTGSAADLATLDGANLKVVADLDTGAPSAVSLRSIVVTRLTGAFASGPDGMMLDDILIETNAFDQNLREIGPVKVRSVERDPEGHVAFKGISAVAGPPERPLAKLAGNVNDVLSLSGVDLSGSVDIPVASVLALPEDSGNKLGRFVGSLSVSDADGGLGVDAFTVRIDDSELIEANLGLVLDNLAKPNIATSIVVDSLLRIPNYAALAAALGDTSDFKGLVKFEGRLSGNTDELTMDGRTDIGRTQIKGALTSLAAPGGRSMVKGSISSPLVHGDEILKFLRPEQPQPRKGFSVKGARAPEGGSQIDLLGTTDADIAISATRLEGGGDTATGIEAHLTANNGALRVSPLRIHYRGGTLSAVIESEGRSLLRAKGSGEGWPLSSVLGRNSSISVTGTLHLAFDLTAQMGAHDLLGTLGGTLTARVGRGKLGTGLLDLAGVGLFAGLFTSSVYKGESALRCAKVPLLFQKGVGRTHPLIVVRTENVQALASGTVDLARNRIDLRVVPRPLNALNGDAGHSFTVKGPLSHPAIALATGGADLRGNYGCD</sequence>
<feature type="transmembrane region" description="Helical" evidence="1">
    <location>
        <begin position="14"/>
        <end position="39"/>
    </location>
</feature>
<evidence type="ECO:0000313" key="3">
    <source>
        <dbReference type="Proteomes" id="UP000269692"/>
    </source>
</evidence>
<evidence type="ECO:0000313" key="2">
    <source>
        <dbReference type="EMBL" id="RLP77130.1"/>
    </source>
</evidence>
<dbReference type="PANTHER" id="PTHR30441">
    <property type="entry name" value="DUF748 DOMAIN-CONTAINING PROTEIN"/>
    <property type="match status" value="1"/>
</dbReference>
<evidence type="ECO:0000256" key="1">
    <source>
        <dbReference type="SAM" id="Phobius"/>
    </source>
</evidence>
<gene>
    <name evidence="2" type="ORF">D9R14_14070</name>
</gene>
<dbReference type="InterPro" id="IPR052894">
    <property type="entry name" value="AsmA-related"/>
</dbReference>
<protein>
    <submittedName>
        <fullName evidence="2">Uncharacterized protein</fullName>
    </submittedName>
</protein>
<keyword evidence="3" id="KW-1185">Reference proteome</keyword>
<dbReference type="OrthoDB" id="8429176at2"/>